<name>A0A914WCZ4_9BILA</name>
<evidence type="ECO:0000256" key="1">
    <source>
        <dbReference type="SAM" id="Phobius"/>
    </source>
</evidence>
<sequence>MCQKEKQVDSEDDEAMRPYRLPRSAKDVKLSSIVSRTRPISTSECMCHGRIGANNWLNGRIGVRRRVTGVIPQLSMKYALAVLPALLLAVVALAQEEGKRAALPAMSNRVIAQFLERLPAYKAQQQRRFDLSFEEPSAGGRSFDFELRKRNNAEVVNHILKNFGQLDRLGDVGK</sequence>
<dbReference type="Proteomes" id="UP000887566">
    <property type="component" value="Unplaced"/>
</dbReference>
<evidence type="ECO:0000313" key="3">
    <source>
        <dbReference type="WBParaSite" id="PSAMB.scaffold3767size16965.g22464.t1"/>
    </source>
</evidence>
<reference evidence="3" key="1">
    <citation type="submission" date="2022-11" db="UniProtKB">
        <authorList>
            <consortium name="WormBaseParasite"/>
        </authorList>
    </citation>
    <scope>IDENTIFICATION</scope>
</reference>
<keyword evidence="1" id="KW-0472">Membrane</keyword>
<proteinExistence type="predicted"/>
<keyword evidence="1" id="KW-0812">Transmembrane</keyword>
<feature type="transmembrane region" description="Helical" evidence="1">
    <location>
        <begin position="74"/>
        <end position="94"/>
    </location>
</feature>
<accession>A0A914WCZ4</accession>
<dbReference type="AlphaFoldDB" id="A0A914WCZ4"/>
<evidence type="ECO:0000313" key="2">
    <source>
        <dbReference type="Proteomes" id="UP000887566"/>
    </source>
</evidence>
<keyword evidence="2" id="KW-1185">Reference proteome</keyword>
<keyword evidence="1" id="KW-1133">Transmembrane helix</keyword>
<dbReference type="WBParaSite" id="PSAMB.scaffold3767size16965.g22464.t1">
    <property type="protein sequence ID" value="PSAMB.scaffold3767size16965.g22464.t1"/>
    <property type="gene ID" value="PSAMB.scaffold3767size16965.g22464"/>
</dbReference>
<protein>
    <submittedName>
        <fullName evidence="3">Uncharacterized protein</fullName>
    </submittedName>
</protein>
<organism evidence="2 3">
    <name type="scientific">Plectus sambesii</name>
    <dbReference type="NCBI Taxonomy" id="2011161"/>
    <lineage>
        <taxon>Eukaryota</taxon>
        <taxon>Metazoa</taxon>
        <taxon>Ecdysozoa</taxon>
        <taxon>Nematoda</taxon>
        <taxon>Chromadorea</taxon>
        <taxon>Plectida</taxon>
        <taxon>Plectina</taxon>
        <taxon>Plectoidea</taxon>
        <taxon>Plectidae</taxon>
        <taxon>Plectus</taxon>
    </lineage>
</organism>